<organism evidence="3 4">
    <name type="scientific">Aeromicrobium ginsengisoli</name>
    <dbReference type="NCBI Taxonomy" id="363867"/>
    <lineage>
        <taxon>Bacteria</taxon>
        <taxon>Bacillati</taxon>
        <taxon>Actinomycetota</taxon>
        <taxon>Actinomycetes</taxon>
        <taxon>Propionibacteriales</taxon>
        <taxon>Nocardioidaceae</taxon>
        <taxon>Aeromicrobium</taxon>
    </lineage>
</organism>
<keyword evidence="1" id="KW-0812">Transmembrane</keyword>
<proteinExistence type="predicted"/>
<evidence type="ECO:0000313" key="4">
    <source>
        <dbReference type="Proteomes" id="UP000380867"/>
    </source>
</evidence>
<feature type="transmembrane region" description="Helical" evidence="1">
    <location>
        <begin position="115"/>
        <end position="135"/>
    </location>
</feature>
<feature type="domain" description="DUF6542" evidence="2">
    <location>
        <begin position="17"/>
        <end position="138"/>
    </location>
</feature>
<reference evidence="3" key="1">
    <citation type="submission" date="2019-09" db="EMBL/GenBank/DDBJ databases">
        <authorList>
            <person name="Li J."/>
        </authorList>
    </citation>
    <scope>NUCLEOTIDE SEQUENCE [LARGE SCALE GENOMIC DNA]</scope>
    <source>
        <strain evidence="3">JCM 14732</strain>
    </source>
</reference>
<evidence type="ECO:0000313" key="3">
    <source>
        <dbReference type="EMBL" id="KAA1400263.1"/>
    </source>
</evidence>
<keyword evidence="1" id="KW-1133">Transmembrane helix</keyword>
<dbReference type="InterPro" id="IPR046672">
    <property type="entry name" value="DUF6542"/>
</dbReference>
<dbReference type="Proteomes" id="UP000380867">
    <property type="component" value="Unassembled WGS sequence"/>
</dbReference>
<dbReference type="EMBL" id="SDPQ02000001">
    <property type="protein sequence ID" value="KAA1400263.1"/>
    <property type="molecule type" value="Genomic_DNA"/>
</dbReference>
<dbReference type="Pfam" id="PF20177">
    <property type="entry name" value="DUF6542"/>
    <property type="match status" value="1"/>
</dbReference>
<comment type="caution">
    <text evidence="3">The sequence shown here is derived from an EMBL/GenBank/DDBJ whole genome shotgun (WGS) entry which is preliminary data.</text>
</comment>
<sequence length="140" mass="14455">MSQAVSRTPSAMAQRDLSARQAIVVACLAMAGIIFLDLMDGRLGLLFSVGFVLIAVTVPLAVDVRSLFPAGVLPPALLLGSLLLICMFDSSAIHVEGLAKDAGLVGLFIGTVIDHGLTLVIGHGLALGVIALRILGDRRG</sequence>
<accession>A0A5M4FKL4</accession>
<keyword evidence="1" id="KW-0472">Membrane</keyword>
<name>A0A5M4FKL4_9ACTN</name>
<dbReference type="AlphaFoldDB" id="A0A5M4FKL4"/>
<evidence type="ECO:0000259" key="2">
    <source>
        <dbReference type="Pfam" id="PF20177"/>
    </source>
</evidence>
<gene>
    <name evidence="3" type="ORF">ESP70_005935</name>
</gene>
<feature type="transmembrane region" description="Helical" evidence="1">
    <location>
        <begin position="76"/>
        <end position="95"/>
    </location>
</feature>
<feature type="transmembrane region" description="Helical" evidence="1">
    <location>
        <begin position="21"/>
        <end position="39"/>
    </location>
</feature>
<evidence type="ECO:0000256" key="1">
    <source>
        <dbReference type="SAM" id="Phobius"/>
    </source>
</evidence>
<keyword evidence="4" id="KW-1185">Reference proteome</keyword>
<dbReference type="RefSeq" id="WP_149688357.1">
    <property type="nucleotide sequence ID" value="NZ_SDPQ02000001.1"/>
</dbReference>
<dbReference type="OrthoDB" id="3747548at2"/>
<protein>
    <recommendedName>
        <fullName evidence="2">DUF6542 domain-containing protein</fullName>
    </recommendedName>
</protein>
<feature type="transmembrane region" description="Helical" evidence="1">
    <location>
        <begin position="45"/>
        <end position="64"/>
    </location>
</feature>